<organism evidence="3 4">
    <name type="scientific">Phytophthora rubi</name>
    <dbReference type="NCBI Taxonomy" id="129364"/>
    <lineage>
        <taxon>Eukaryota</taxon>
        <taxon>Sar</taxon>
        <taxon>Stramenopiles</taxon>
        <taxon>Oomycota</taxon>
        <taxon>Peronosporomycetes</taxon>
        <taxon>Peronosporales</taxon>
        <taxon>Peronosporaceae</taxon>
        <taxon>Phytophthora</taxon>
    </lineage>
</organism>
<feature type="domain" description="Protein kinase" evidence="2">
    <location>
        <begin position="235"/>
        <end position="554"/>
    </location>
</feature>
<protein>
    <recommendedName>
        <fullName evidence="2">Protein kinase domain-containing protein</fullName>
    </recommendedName>
</protein>
<dbReference type="PANTHER" id="PTHR44329">
    <property type="entry name" value="SERINE/THREONINE-PROTEIN KINASE TNNI3K-RELATED"/>
    <property type="match status" value="1"/>
</dbReference>
<reference evidence="3 4" key="1">
    <citation type="submission" date="2018-08" db="EMBL/GenBank/DDBJ databases">
        <title>Genomic investigation of the strawberry pathogen Phytophthora fragariae indicates pathogenicity is determined by transcriptional variation in three key races.</title>
        <authorList>
            <person name="Adams T.M."/>
            <person name="Armitage A.D."/>
            <person name="Sobczyk M.K."/>
            <person name="Bates H.J."/>
            <person name="Dunwell J.M."/>
            <person name="Nellist C.F."/>
            <person name="Harrison R.J."/>
        </authorList>
    </citation>
    <scope>NUCLEOTIDE SEQUENCE [LARGE SCALE GENOMIC DNA]</scope>
    <source>
        <strain evidence="3 4">SCRP333</strain>
    </source>
</reference>
<dbReference type="FunFam" id="1.10.510.10:FF:001925">
    <property type="entry name" value="Uncharacterized protein"/>
    <property type="match status" value="1"/>
</dbReference>
<sequence length="1084" mass="122093">MGCTSSSARRSSSRLDKLEEATPCSPSLSSPHSEAPVILESPTSSTGYREMSPKTSTLRSVQPPRRRLHRRRRREPHLDHHISDRLDLLARYLQRTSKFDKQAALYLQTQQAIDDLLDNIHRFFIIYEAEKRPLWRLAQTGRVVQQVESFHRKLDAITARCGLAVVAPSGAGPSLPRWQSRWRRMRSERLVFFRSYLEEQEVVAVSNSRVREYADQIELLTLLKHDAQKFDTLLTADESELLERTFAFVVSCCGTNTSVDAQLSLMSVPEWFVAPYERTKQQFKWQRAAVTVQKAPRGMTSHECLELASTWSRLQHPHVMKLFGACHVSRKRFFVVAEGTPLTRCLGDDGFPLWRALHEAALALRYLHDRRVGMDSLSCTDLVLFRSGDRDTVMVAGFNLRQMKSALESSAVFGSKKTHREEQDDPLLEDDESDAGYEDVDVIRQGKTSRADSCATGRKKYWKAPELSSGRSSGPTEASDIYALGMCVVEAFSGGGIWDNNADPEYRDMISRMPQRPSALTNSGQWALVERMCSRDPKDRPSLTEVLASFQIFAEDEHKDTIDFSSTKRRKKSRNPSLRQIQPRATSASIACALSEVQAWCDEASESSALNYQLYERMDDIAARLEVMGASRIARHLPTLASLILRFRDMLQRHVNENPLQRLAATRQVIETNLKLHGELDVLMDRLRIKRSGASIHSWTSQQASHREQLWKCVRLSLAKDSQTLSSELDGEQELALLGALLAFEVKKRNASYSTRHVELLQTTLVKLEETYQVMTPEATPGFRTTESKTMLALPPWFVPPYEVIFNELDAFSRGAFGSVHCGKWRSVDVVVKKIPTPGRHGVVIPLRSQRGAKSNAMEPTEETYRQFLNDMSTWSTLEHTHVLKLFGACHVGPSQFFLCEYAAHGSIDSYVSSQPTEERSVCARRVLRGAALGLLYLHEHNVVHADLKCSNILVDASGVVKHTDFVFSARKNTRQQDATTIDNGNVVGGGLRWLAPECLAGEATTNASNVYSFAMCAIEVISGEIPWGCEMTDAAIRAEVRQGLLPPRPANCFSDSEWSLIQRMCCHDPEERISVSDVVELLP</sequence>
<dbReference type="PANTHER" id="PTHR44329:SF214">
    <property type="entry name" value="PROTEIN KINASE DOMAIN-CONTAINING PROTEIN"/>
    <property type="match status" value="1"/>
</dbReference>
<feature type="compositionally biased region" description="Acidic residues" evidence="1">
    <location>
        <begin position="423"/>
        <end position="435"/>
    </location>
</feature>
<evidence type="ECO:0000256" key="1">
    <source>
        <dbReference type="SAM" id="MobiDB-lite"/>
    </source>
</evidence>
<dbReference type="GO" id="GO:0004674">
    <property type="term" value="F:protein serine/threonine kinase activity"/>
    <property type="evidence" value="ECO:0007669"/>
    <property type="project" value="TreeGrafter"/>
</dbReference>
<dbReference type="InterPro" id="IPR051681">
    <property type="entry name" value="Ser/Thr_Kinases-Pseudokinases"/>
</dbReference>
<gene>
    <name evidence="3" type="ORF">PR003_g19438</name>
</gene>
<dbReference type="EMBL" id="QXFT01001638">
    <property type="protein sequence ID" value="KAE9313673.1"/>
    <property type="molecule type" value="Genomic_DNA"/>
</dbReference>
<feature type="domain" description="Protein kinase" evidence="2">
    <location>
        <begin position="806"/>
        <end position="1084"/>
    </location>
</feature>
<dbReference type="InterPro" id="IPR000719">
    <property type="entry name" value="Prot_kinase_dom"/>
</dbReference>
<accession>A0A6A4DSV4</accession>
<feature type="region of interest" description="Disordered" evidence="1">
    <location>
        <begin position="1"/>
        <end position="77"/>
    </location>
</feature>
<dbReference type="SMART" id="SM00220">
    <property type="entry name" value="S_TKc"/>
    <property type="match status" value="1"/>
</dbReference>
<evidence type="ECO:0000313" key="3">
    <source>
        <dbReference type="EMBL" id="KAE9313673.1"/>
    </source>
</evidence>
<dbReference type="GO" id="GO:0005524">
    <property type="term" value="F:ATP binding"/>
    <property type="evidence" value="ECO:0007669"/>
    <property type="project" value="InterPro"/>
</dbReference>
<dbReference type="InterPro" id="IPR008271">
    <property type="entry name" value="Ser/Thr_kinase_AS"/>
</dbReference>
<evidence type="ECO:0000313" key="4">
    <source>
        <dbReference type="Proteomes" id="UP000434957"/>
    </source>
</evidence>
<dbReference type="Gene3D" id="1.10.510.10">
    <property type="entry name" value="Transferase(Phosphotransferase) domain 1"/>
    <property type="match status" value="2"/>
</dbReference>
<dbReference type="InterPro" id="IPR001245">
    <property type="entry name" value="Ser-Thr/Tyr_kinase_cat_dom"/>
</dbReference>
<feature type="compositionally biased region" description="Polar residues" evidence="1">
    <location>
        <begin position="41"/>
        <end position="60"/>
    </location>
</feature>
<keyword evidence="4" id="KW-1185">Reference proteome</keyword>
<dbReference type="PROSITE" id="PS50011">
    <property type="entry name" value="PROTEIN_KINASE_DOM"/>
    <property type="match status" value="2"/>
</dbReference>
<feature type="compositionally biased region" description="Basic residues" evidence="1">
    <location>
        <begin position="64"/>
        <end position="75"/>
    </location>
</feature>
<dbReference type="PROSITE" id="PS00108">
    <property type="entry name" value="PROTEIN_KINASE_ST"/>
    <property type="match status" value="1"/>
</dbReference>
<proteinExistence type="predicted"/>
<dbReference type="Proteomes" id="UP000434957">
    <property type="component" value="Unassembled WGS sequence"/>
</dbReference>
<dbReference type="Pfam" id="PF07714">
    <property type="entry name" value="PK_Tyr_Ser-Thr"/>
    <property type="match status" value="1"/>
</dbReference>
<dbReference type="SUPFAM" id="SSF56112">
    <property type="entry name" value="Protein kinase-like (PK-like)"/>
    <property type="match status" value="2"/>
</dbReference>
<evidence type="ECO:0000259" key="2">
    <source>
        <dbReference type="PROSITE" id="PS50011"/>
    </source>
</evidence>
<comment type="caution">
    <text evidence="3">The sequence shown here is derived from an EMBL/GenBank/DDBJ whole genome shotgun (WGS) entry which is preliminary data.</text>
</comment>
<dbReference type="AlphaFoldDB" id="A0A6A4DSV4"/>
<feature type="region of interest" description="Disordered" evidence="1">
    <location>
        <begin position="412"/>
        <end position="435"/>
    </location>
</feature>
<dbReference type="InterPro" id="IPR011009">
    <property type="entry name" value="Kinase-like_dom_sf"/>
</dbReference>
<name>A0A6A4DSV4_9STRA</name>
<feature type="compositionally biased region" description="Low complexity" evidence="1">
    <location>
        <begin position="1"/>
        <end position="10"/>
    </location>
</feature>